<evidence type="ECO:0000313" key="2">
    <source>
        <dbReference type="EMBL" id="KAF6022140.1"/>
    </source>
</evidence>
<dbReference type="AlphaFoldDB" id="A0A7J7J7E5"/>
<feature type="domain" description="Fungal lipase-type" evidence="1">
    <location>
        <begin position="20"/>
        <end position="157"/>
    </location>
</feature>
<evidence type="ECO:0000259" key="1">
    <source>
        <dbReference type="Pfam" id="PF01764"/>
    </source>
</evidence>
<dbReference type="OrthoDB" id="5960337at2759"/>
<proteinExistence type="predicted"/>
<dbReference type="Pfam" id="PF01764">
    <property type="entry name" value="Lipase_3"/>
    <property type="match status" value="1"/>
</dbReference>
<keyword evidence="3" id="KW-1185">Reference proteome</keyword>
<dbReference type="Proteomes" id="UP000593567">
    <property type="component" value="Unassembled WGS sequence"/>
</dbReference>
<dbReference type="Gene3D" id="3.40.50.1820">
    <property type="entry name" value="alpha/beta hydrolase"/>
    <property type="match status" value="1"/>
</dbReference>
<dbReference type="CDD" id="cd00519">
    <property type="entry name" value="Lipase_3"/>
    <property type="match status" value="1"/>
</dbReference>
<comment type="caution">
    <text evidence="2">The sequence shown here is derived from an EMBL/GenBank/DDBJ whole genome shotgun (WGS) entry which is preliminary data.</text>
</comment>
<dbReference type="EMBL" id="VXIV02002895">
    <property type="protein sequence ID" value="KAF6022140.1"/>
    <property type="molecule type" value="Genomic_DNA"/>
</dbReference>
<dbReference type="SUPFAM" id="SSF53474">
    <property type="entry name" value="alpha/beta-Hydrolases"/>
    <property type="match status" value="1"/>
</dbReference>
<reference evidence="2" key="1">
    <citation type="submission" date="2020-06" db="EMBL/GenBank/DDBJ databases">
        <title>Draft genome of Bugula neritina, a colonial animal packing powerful symbionts and potential medicines.</title>
        <authorList>
            <person name="Rayko M."/>
        </authorList>
    </citation>
    <scope>NUCLEOTIDE SEQUENCE [LARGE SCALE GENOMIC DNA]</scope>
    <source>
        <strain evidence="2">Kwan_BN1</strain>
    </source>
</reference>
<dbReference type="PANTHER" id="PTHR45908">
    <property type="entry name" value="PROTEIN CBG11750-RELATED"/>
    <property type="match status" value="1"/>
</dbReference>
<sequence length="193" mass="21054">MDYGPCSAVVAVSSSEQHVVVAFSGTGSPVQLIEELLFGFTGMVHFEAVGGQILRYNSRVHDSLYSCVRSIVEDTLTGNSSNHQVILTGHSLGGAQAQLTAARLVADQVVNDSQLHVYAFGAPRVGDVDFAVSYDKLVTNSWRVVYESDPVPQIVPKRLALQPYAYHTKGEVLYQENVSLLSNYTICKENEVM</sequence>
<evidence type="ECO:0000313" key="3">
    <source>
        <dbReference type="Proteomes" id="UP000593567"/>
    </source>
</evidence>
<gene>
    <name evidence="2" type="ORF">EB796_019550</name>
</gene>
<protein>
    <recommendedName>
        <fullName evidence="1">Fungal lipase-type domain-containing protein</fullName>
    </recommendedName>
</protein>
<accession>A0A7J7J7E5</accession>
<organism evidence="2 3">
    <name type="scientific">Bugula neritina</name>
    <name type="common">Brown bryozoan</name>
    <name type="synonym">Sertularia neritina</name>
    <dbReference type="NCBI Taxonomy" id="10212"/>
    <lineage>
        <taxon>Eukaryota</taxon>
        <taxon>Metazoa</taxon>
        <taxon>Spiralia</taxon>
        <taxon>Lophotrochozoa</taxon>
        <taxon>Bryozoa</taxon>
        <taxon>Gymnolaemata</taxon>
        <taxon>Cheilostomatida</taxon>
        <taxon>Flustrina</taxon>
        <taxon>Buguloidea</taxon>
        <taxon>Bugulidae</taxon>
        <taxon>Bugula</taxon>
    </lineage>
</organism>
<dbReference type="GO" id="GO:0006629">
    <property type="term" value="P:lipid metabolic process"/>
    <property type="evidence" value="ECO:0007669"/>
    <property type="project" value="InterPro"/>
</dbReference>
<dbReference type="InterPro" id="IPR002921">
    <property type="entry name" value="Fungal_lipase-type"/>
</dbReference>
<dbReference type="InterPro" id="IPR029058">
    <property type="entry name" value="AB_hydrolase_fold"/>
</dbReference>
<name>A0A7J7J7E5_BUGNE</name>